<organism evidence="1 2">
    <name type="scientific">Tamaricihabitans halophyticus</name>
    <dbReference type="NCBI Taxonomy" id="1262583"/>
    <lineage>
        <taxon>Bacteria</taxon>
        <taxon>Bacillati</taxon>
        <taxon>Actinomycetota</taxon>
        <taxon>Actinomycetes</taxon>
        <taxon>Pseudonocardiales</taxon>
        <taxon>Pseudonocardiaceae</taxon>
        <taxon>Tamaricihabitans</taxon>
    </lineage>
</organism>
<keyword evidence="2" id="KW-1185">Reference proteome</keyword>
<dbReference type="EMBL" id="SLXQ01000028">
    <property type="protein sequence ID" value="TCP40783.1"/>
    <property type="molecule type" value="Genomic_DNA"/>
</dbReference>
<name>A0A4R2PX80_9PSEU</name>
<dbReference type="AlphaFoldDB" id="A0A4R2PX80"/>
<reference evidence="1 2" key="1">
    <citation type="submission" date="2019-03" db="EMBL/GenBank/DDBJ databases">
        <title>Genomic Encyclopedia of Type Strains, Phase IV (KMG-IV): sequencing the most valuable type-strain genomes for metagenomic binning, comparative biology and taxonomic classification.</title>
        <authorList>
            <person name="Goeker M."/>
        </authorList>
    </citation>
    <scope>NUCLEOTIDE SEQUENCE [LARGE SCALE GENOMIC DNA]</scope>
    <source>
        <strain evidence="1 2">DSM 45765</strain>
    </source>
</reference>
<evidence type="ECO:0000313" key="2">
    <source>
        <dbReference type="Proteomes" id="UP000294911"/>
    </source>
</evidence>
<gene>
    <name evidence="1" type="ORF">EV191_12833</name>
</gene>
<evidence type="ECO:0000313" key="1">
    <source>
        <dbReference type="EMBL" id="TCP40783.1"/>
    </source>
</evidence>
<dbReference type="Proteomes" id="UP000294911">
    <property type="component" value="Unassembled WGS sequence"/>
</dbReference>
<protein>
    <submittedName>
        <fullName evidence="1">Uncharacterized protein</fullName>
    </submittedName>
</protein>
<proteinExistence type="predicted"/>
<dbReference type="RefSeq" id="WP_132881236.1">
    <property type="nucleotide sequence ID" value="NZ_SLXQ01000028.1"/>
</dbReference>
<accession>A0A4R2PX80</accession>
<comment type="caution">
    <text evidence="1">The sequence shown here is derived from an EMBL/GenBank/DDBJ whole genome shotgun (WGS) entry which is preliminary data.</text>
</comment>
<sequence>MKFVRIASREHRTAVELAELAMWEQEEVVSQAERAEAEQLVADVLGCSDQERLDALVARLDEAVATPDCAAVRLFPEHAGRRAIESEEAA</sequence>